<dbReference type="GO" id="GO:0016020">
    <property type="term" value="C:membrane"/>
    <property type="evidence" value="ECO:0007669"/>
    <property type="project" value="UniProtKB-SubCell"/>
</dbReference>
<evidence type="ECO:0000256" key="4">
    <source>
        <dbReference type="ARBA" id="ARBA00022692"/>
    </source>
</evidence>
<dbReference type="GO" id="GO:0016757">
    <property type="term" value="F:glycosyltransferase activity"/>
    <property type="evidence" value="ECO:0007669"/>
    <property type="project" value="UniProtKB-KW"/>
</dbReference>
<dbReference type="RefSeq" id="XP_041682434.1">
    <property type="nucleotide sequence ID" value="XM_041831918.1"/>
</dbReference>
<evidence type="ECO:0000256" key="7">
    <source>
        <dbReference type="ARBA" id="ARBA00023180"/>
    </source>
</evidence>
<name>A0A1L7T584_FUSMA</name>
<evidence type="ECO:0000256" key="5">
    <source>
        <dbReference type="ARBA" id="ARBA00022989"/>
    </source>
</evidence>
<accession>A0A1L7T584</accession>
<keyword evidence="7" id="KW-0325">Glycoprotein</keyword>
<evidence type="ECO:0000313" key="10">
    <source>
        <dbReference type="Proteomes" id="UP000184255"/>
    </source>
</evidence>
<organism evidence="9 10">
    <name type="scientific">Fusarium mangiferae</name>
    <name type="common">Mango malformation disease fungus</name>
    <dbReference type="NCBI Taxonomy" id="192010"/>
    <lineage>
        <taxon>Eukaryota</taxon>
        <taxon>Fungi</taxon>
        <taxon>Dikarya</taxon>
        <taxon>Ascomycota</taxon>
        <taxon>Pezizomycotina</taxon>
        <taxon>Sordariomycetes</taxon>
        <taxon>Hypocreomycetidae</taxon>
        <taxon>Hypocreales</taxon>
        <taxon>Nectriaceae</taxon>
        <taxon>Fusarium</taxon>
        <taxon>Fusarium fujikuroi species complex</taxon>
    </lineage>
</organism>
<evidence type="ECO:0000256" key="8">
    <source>
        <dbReference type="SAM" id="Phobius"/>
    </source>
</evidence>
<dbReference type="PANTHER" id="PTHR47844:SF1">
    <property type="entry name" value="EXOSTOSIN-LIKE 2"/>
    <property type="match status" value="1"/>
</dbReference>
<keyword evidence="5 8" id="KW-1133">Transmembrane helix</keyword>
<proteinExistence type="predicted"/>
<evidence type="ECO:0008006" key="11">
    <source>
        <dbReference type="Google" id="ProtNLM"/>
    </source>
</evidence>
<dbReference type="GeneID" id="65082411"/>
<dbReference type="EMBL" id="FCQH01000006">
    <property type="protein sequence ID" value="CVK93774.1"/>
    <property type="molecule type" value="Genomic_DNA"/>
</dbReference>
<keyword evidence="6 8" id="KW-0472">Membrane</keyword>
<dbReference type="PROSITE" id="PS51257">
    <property type="entry name" value="PROKAR_LIPOPROTEIN"/>
    <property type="match status" value="1"/>
</dbReference>
<evidence type="ECO:0000313" key="9">
    <source>
        <dbReference type="EMBL" id="CVK93774.1"/>
    </source>
</evidence>
<keyword evidence="2" id="KW-0328">Glycosyltransferase</keyword>
<feature type="transmembrane region" description="Helical" evidence="8">
    <location>
        <begin position="433"/>
        <end position="456"/>
    </location>
</feature>
<feature type="transmembrane region" description="Helical" evidence="8">
    <location>
        <begin position="499"/>
        <end position="520"/>
    </location>
</feature>
<dbReference type="InterPro" id="IPR025993">
    <property type="entry name" value="Ceramide_glucosylTrfase"/>
</dbReference>
<dbReference type="Proteomes" id="UP000184255">
    <property type="component" value="Unassembled WGS sequence"/>
</dbReference>
<keyword evidence="4 8" id="KW-0812">Transmembrane</keyword>
<dbReference type="PANTHER" id="PTHR47844">
    <property type="entry name" value="SYNTHASE CPS1, PUTATIVE (AFU_ORTHOLOGUE AFUA_7G02500)-RELATED"/>
    <property type="match status" value="1"/>
</dbReference>
<gene>
    <name evidence="9" type="ORF">FMAN_03140</name>
</gene>
<keyword evidence="10" id="KW-1185">Reference proteome</keyword>
<evidence type="ECO:0000256" key="6">
    <source>
        <dbReference type="ARBA" id="ARBA00023136"/>
    </source>
</evidence>
<dbReference type="VEuPathDB" id="FungiDB:FMAN_03140"/>
<protein>
    <recommendedName>
        <fullName evidence="11">Ceramide glucosyltransferase</fullName>
    </recommendedName>
</protein>
<comment type="caution">
    <text evidence="9">The sequence shown here is derived from an EMBL/GenBank/DDBJ whole genome shotgun (WGS) entry which is preliminary data.</text>
</comment>
<evidence type="ECO:0000256" key="2">
    <source>
        <dbReference type="ARBA" id="ARBA00022676"/>
    </source>
</evidence>
<evidence type="ECO:0000256" key="1">
    <source>
        <dbReference type="ARBA" id="ARBA00004141"/>
    </source>
</evidence>
<evidence type="ECO:0000256" key="3">
    <source>
        <dbReference type="ARBA" id="ARBA00022679"/>
    </source>
</evidence>
<comment type="subcellular location">
    <subcellularLocation>
        <location evidence="1">Membrane</location>
        <topology evidence="1">Multi-pass membrane protein</topology>
    </subcellularLocation>
</comment>
<feature type="transmembrane region" description="Helical" evidence="8">
    <location>
        <begin position="468"/>
        <end position="487"/>
    </location>
</feature>
<keyword evidence="3" id="KW-0808">Transferase</keyword>
<feature type="transmembrane region" description="Helical" evidence="8">
    <location>
        <begin position="125"/>
        <end position="147"/>
    </location>
</feature>
<reference evidence="10" key="1">
    <citation type="journal article" date="2016" name="Genome Biol. Evol.">
        <title>Comparative 'omics' of the Fusarium fujikuroi species complex highlights differences in genetic potential and metabolite synthesis.</title>
        <authorList>
            <person name="Niehaus E.-M."/>
            <person name="Muensterkoetter M."/>
            <person name="Proctor R.H."/>
            <person name="Brown D.W."/>
            <person name="Sharon A."/>
            <person name="Idan Y."/>
            <person name="Oren-Young L."/>
            <person name="Sieber C.M."/>
            <person name="Novak O."/>
            <person name="Pencik A."/>
            <person name="Tarkowska D."/>
            <person name="Hromadova K."/>
            <person name="Freeman S."/>
            <person name="Maymon M."/>
            <person name="Elazar M."/>
            <person name="Youssef S.A."/>
            <person name="El-Shabrawy E.S.M."/>
            <person name="Shalaby A.B.A."/>
            <person name="Houterman P."/>
            <person name="Brock N.L."/>
            <person name="Burkhardt I."/>
            <person name="Tsavkelova E.A."/>
            <person name="Dickschat J.S."/>
            <person name="Galuszka P."/>
            <person name="Gueldener U."/>
            <person name="Tudzynski B."/>
        </authorList>
    </citation>
    <scope>NUCLEOTIDE SEQUENCE [LARGE SCALE GENOMIC DNA]</scope>
    <source>
        <strain evidence="10">MRC7560</strain>
    </source>
</reference>
<dbReference type="Pfam" id="PF13506">
    <property type="entry name" value="Glyco_transf_21"/>
    <property type="match status" value="1"/>
</dbReference>
<sequence length="600" mass="68568">MRKANERVTHNITSQLGISSSACSIYTPGDAVLKMNNSTFAMNTAFRLLLRTMDRTRLHKGLFQLRTIVNTESGPCCEHLDCKHGFFDQAQPTLIKNSLLIRFEKEKKQRTPLIMGFKLQAAGPGAIVSIVLLSMVLVIRITGFFVLQYGRWKYQHYHGRLNGSNKISVILTISDSKDRNLVDYVRTILKNKPDQLLITTSNRKAQHRVDGKLKGLRFAYSDTKISVGAINEPNRRHEIAHALDSIDTPFTALTDQGVHWPEGFLKSAMIPFASHRVGCVTVPMMARKRDGIWGSFLTCIFSCHYSLMAERNRALNALDSSILFTGSPIIFRTKLTAQPRFKQQFEVEPCLNRRHGVHKADEYLFFNRYLLQEEAPREEPCLVIFQDTPEATVLVDRPSIAKFISEYLRMTRNLWRLSRVMIRGKERNQYPCAFLLTHLSSFVSFPLMYEILFFLLVHFTIRLGDDEWAAWIIFGYSLTFFLAVVGAQIIRRFVVGGDYGFGIVTPIMAVLVGYPAYYILGLLRLVALATAWKADVELISEDEIKVRVGDPEALRYSVHGAEEARADIDEPPWISECMELERPRRAIRPLPDFQLYTIEE</sequence>
<dbReference type="InterPro" id="IPR052427">
    <property type="entry name" value="Glycosyltrans_GT2/GT47"/>
</dbReference>
<dbReference type="AlphaFoldDB" id="A0A1L7T584"/>